<evidence type="ECO:0000256" key="1">
    <source>
        <dbReference type="ARBA" id="ARBA00006817"/>
    </source>
</evidence>
<sequence>MGYRASNGSTGVERRSERELVVTRTFDGPVRLVFDAWTKPELFKLWWAPKSCGVPMLSCEMDVQTGGSYRVTFGHNASDSMVFFGKYLEVLPPSRLVWTNDESDTAAVTTVTFEEKDGGTLLVLQELYPSKEALDEAFVGMEDAMPEQFAQLDELLISLGASV</sequence>
<dbReference type="InterPro" id="IPR013538">
    <property type="entry name" value="ASHA1/2-like_C"/>
</dbReference>
<feature type="domain" description="Activator of Hsp90 ATPase homologue 1/2-like C-terminal" evidence="2">
    <location>
        <begin position="29"/>
        <end position="156"/>
    </location>
</feature>
<dbReference type="RefSeq" id="WP_114712972.1">
    <property type="nucleotide sequence ID" value="NZ_KZ857259.1"/>
</dbReference>
<protein>
    <submittedName>
        <fullName evidence="3">ATPase</fullName>
    </submittedName>
</protein>
<gene>
    <name evidence="3" type="ORF">B5K06_11385</name>
</gene>
<dbReference type="Pfam" id="PF08327">
    <property type="entry name" value="AHSA1"/>
    <property type="match status" value="1"/>
</dbReference>
<organism evidence="3 4">
    <name type="scientific">Rhizobium grahamii</name>
    <dbReference type="NCBI Taxonomy" id="1120045"/>
    <lineage>
        <taxon>Bacteria</taxon>
        <taxon>Pseudomonadati</taxon>
        <taxon>Pseudomonadota</taxon>
        <taxon>Alphaproteobacteria</taxon>
        <taxon>Hyphomicrobiales</taxon>
        <taxon>Rhizobiaceae</taxon>
        <taxon>Rhizobium/Agrobacterium group</taxon>
        <taxon>Rhizobium</taxon>
    </lineage>
</organism>
<proteinExistence type="inferred from homology"/>
<dbReference type="InterPro" id="IPR023393">
    <property type="entry name" value="START-like_dom_sf"/>
</dbReference>
<name>A0A370KSF7_9HYPH</name>
<dbReference type="OrthoDB" id="9805228at2"/>
<dbReference type="Proteomes" id="UP000254939">
    <property type="component" value="Unassembled WGS sequence"/>
</dbReference>
<dbReference type="CDD" id="cd07826">
    <property type="entry name" value="SRPBCC_CalC_Aha1-like_9"/>
    <property type="match status" value="1"/>
</dbReference>
<dbReference type="SUPFAM" id="SSF55961">
    <property type="entry name" value="Bet v1-like"/>
    <property type="match status" value="1"/>
</dbReference>
<dbReference type="Gene3D" id="3.30.530.20">
    <property type="match status" value="1"/>
</dbReference>
<reference evidence="3 4" key="1">
    <citation type="submission" date="2017-03" db="EMBL/GenBank/DDBJ databases">
        <title>Genome analysis of Rhizobial strains effectives or ineffectives for nitrogen fixation isolated from bean seeds.</title>
        <authorList>
            <person name="Peralta H."/>
            <person name="Aguilar-Vera A."/>
            <person name="Mora Y."/>
            <person name="Vargas-Lagunas C."/>
            <person name="Girard L."/>
            <person name="Mora J."/>
        </authorList>
    </citation>
    <scope>NUCLEOTIDE SEQUENCE [LARGE SCALE GENOMIC DNA]</scope>
    <source>
        <strain evidence="3 4">CCGM3</strain>
    </source>
</reference>
<accession>A0A370KSF7</accession>
<comment type="similarity">
    <text evidence="1">Belongs to the AHA1 family.</text>
</comment>
<evidence type="ECO:0000313" key="3">
    <source>
        <dbReference type="EMBL" id="RDJ12335.1"/>
    </source>
</evidence>
<evidence type="ECO:0000259" key="2">
    <source>
        <dbReference type="Pfam" id="PF08327"/>
    </source>
</evidence>
<dbReference type="EMBL" id="NAAC01000011">
    <property type="protein sequence ID" value="RDJ12335.1"/>
    <property type="molecule type" value="Genomic_DNA"/>
</dbReference>
<dbReference type="AlphaFoldDB" id="A0A370KSF7"/>
<evidence type="ECO:0000313" key="4">
    <source>
        <dbReference type="Proteomes" id="UP000254939"/>
    </source>
</evidence>
<comment type="caution">
    <text evidence="3">The sequence shown here is derived from an EMBL/GenBank/DDBJ whole genome shotgun (WGS) entry which is preliminary data.</text>
</comment>